<keyword evidence="2" id="KW-0472">Membrane</keyword>
<gene>
    <name evidence="3" type="ordered locus">Caci_0262</name>
</gene>
<dbReference type="InParanoid" id="C7QJ73"/>
<dbReference type="AlphaFoldDB" id="C7QJ73"/>
<dbReference type="KEGG" id="cai:Caci_0262"/>
<name>C7QJ73_CATAD</name>
<feature type="compositionally biased region" description="Acidic residues" evidence="1">
    <location>
        <begin position="32"/>
        <end position="46"/>
    </location>
</feature>
<reference evidence="3 4" key="1">
    <citation type="journal article" date="2009" name="Stand. Genomic Sci.">
        <title>Complete genome sequence of Catenulispora acidiphila type strain (ID 139908).</title>
        <authorList>
            <person name="Copeland A."/>
            <person name="Lapidus A."/>
            <person name="Glavina Del Rio T."/>
            <person name="Nolan M."/>
            <person name="Lucas S."/>
            <person name="Chen F."/>
            <person name="Tice H."/>
            <person name="Cheng J.F."/>
            <person name="Bruce D."/>
            <person name="Goodwin L."/>
            <person name="Pitluck S."/>
            <person name="Mikhailova N."/>
            <person name="Pati A."/>
            <person name="Ivanova N."/>
            <person name="Mavromatis K."/>
            <person name="Chen A."/>
            <person name="Palaniappan K."/>
            <person name="Chain P."/>
            <person name="Land M."/>
            <person name="Hauser L."/>
            <person name="Chang Y.J."/>
            <person name="Jeffries C.D."/>
            <person name="Chertkov O."/>
            <person name="Brettin T."/>
            <person name="Detter J.C."/>
            <person name="Han C."/>
            <person name="Ali Z."/>
            <person name="Tindall B.J."/>
            <person name="Goker M."/>
            <person name="Bristow J."/>
            <person name="Eisen J.A."/>
            <person name="Markowitz V."/>
            <person name="Hugenholtz P."/>
            <person name="Kyrpides N.C."/>
            <person name="Klenk H.P."/>
        </authorList>
    </citation>
    <scope>NUCLEOTIDE SEQUENCE [LARGE SCALE GENOMIC DNA]</scope>
    <source>
        <strain evidence="4">DSM 44928 / JCM 14897 / NBRC 102108 / NRRL B-24433 / ID139908</strain>
    </source>
</reference>
<dbReference type="EMBL" id="CP001700">
    <property type="protein sequence ID" value="ACU69215.1"/>
    <property type="molecule type" value="Genomic_DNA"/>
</dbReference>
<feature type="compositionally biased region" description="Basic and acidic residues" evidence="1">
    <location>
        <begin position="7"/>
        <end position="21"/>
    </location>
</feature>
<organism evidence="3 4">
    <name type="scientific">Catenulispora acidiphila (strain DSM 44928 / JCM 14897 / NBRC 102108 / NRRL B-24433 / ID139908)</name>
    <dbReference type="NCBI Taxonomy" id="479433"/>
    <lineage>
        <taxon>Bacteria</taxon>
        <taxon>Bacillati</taxon>
        <taxon>Actinomycetota</taxon>
        <taxon>Actinomycetes</taxon>
        <taxon>Catenulisporales</taxon>
        <taxon>Catenulisporaceae</taxon>
        <taxon>Catenulispora</taxon>
    </lineage>
</organism>
<dbReference type="HOGENOM" id="CLU_813006_0_0_11"/>
<protein>
    <recommendedName>
        <fullName evidence="5">Adhesin domain-containing protein</fullName>
    </recommendedName>
</protein>
<evidence type="ECO:0008006" key="5">
    <source>
        <dbReference type="Google" id="ProtNLM"/>
    </source>
</evidence>
<feature type="region of interest" description="Disordered" evidence="1">
    <location>
        <begin position="1"/>
        <end position="71"/>
    </location>
</feature>
<evidence type="ECO:0000313" key="3">
    <source>
        <dbReference type="EMBL" id="ACU69215.1"/>
    </source>
</evidence>
<evidence type="ECO:0000256" key="1">
    <source>
        <dbReference type="SAM" id="MobiDB-lite"/>
    </source>
</evidence>
<proteinExistence type="predicted"/>
<evidence type="ECO:0000313" key="4">
    <source>
        <dbReference type="Proteomes" id="UP000000851"/>
    </source>
</evidence>
<accession>C7QJ73</accession>
<dbReference type="RefSeq" id="WP_012784510.1">
    <property type="nucleotide sequence ID" value="NC_013131.1"/>
</dbReference>
<keyword evidence="2" id="KW-0812">Transmembrane</keyword>
<dbReference type="Proteomes" id="UP000000851">
    <property type="component" value="Chromosome"/>
</dbReference>
<sequence>MSFDEPDGYRDDLGRTRDDGSRYPASGSPDSEYGDDDDYDDSDPGDEPTAPLPTRGRPVVPPEPPSEWRKRGSRVWRFTRTLLITVLVLVGLAAVGNVLINRYPRISKHTYTYTNVQRMLIAVDGNGSINVTGSDTDQVTIKATDRATLLDPVERQIISAGGYLLVSVHCPNSECSSKYTIQVPRSMSVEAMMDHSSDQADISATGLDAAVQLFTGRGNVTVNHLATTSDVSVTANGQVVANDVSAANLDVFAPIGDKIDLQVSGDISNIQNIRVTAGQPAEVTLKVPAGGYRFACVPAGHCTGANGDITQDEASPVHEDQTSTHNIQVNVVQNTAKIQAN</sequence>
<dbReference type="OrthoDB" id="4331847at2"/>
<feature type="transmembrane region" description="Helical" evidence="2">
    <location>
        <begin position="78"/>
        <end position="100"/>
    </location>
</feature>
<evidence type="ECO:0000256" key="2">
    <source>
        <dbReference type="SAM" id="Phobius"/>
    </source>
</evidence>
<keyword evidence="2" id="KW-1133">Transmembrane helix</keyword>
<keyword evidence="4" id="KW-1185">Reference proteome</keyword>